<evidence type="ECO:0000313" key="2">
    <source>
        <dbReference type="Proteomes" id="UP001497535"/>
    </source>
</evidence>
<comment type="caution">
    <text evidence="1">The sequence shown here is derived from an EMBL/GenBank/DDBJ whole genome shotgun (WGS) entry which is preliminary data.</text>
</comment>
<dbReference type="Proteomes" id="UP001497535">
    <property type="component" value="Unassembled WGS sequence"/>
</dbReference>
<name>A0ACB0ZF33_MELEN</name>
<dbReference type="EMBL" id="CAVMJV010000031">
    <property type="protein sequence ID" value="CAK5077174.1"/>
    <property type="molecule type" value="Genomic_DNA"/>
</dbReference>
<gene>
    <name evidence="1" type="ORF">MENTE1834_LOCUS24078</name>
</gene>
<reference evidence="1" key="1">
    <citation type="submission" date="2023-11" db="EMBL/GenBank/DDBJ databases">
        <authorList>
            <person name="Poullet M."/>
        </authorList>
    </citation>
    <scope>NUCLEOTIDE SEQUENCE</scope>
    <source>
        <strain evidence="1">E1834</strain>
    </source>
</reference>
<evidence type="ECO:0000313" key="1">
    <source>
        <dbReference type="EMBL" id="CAK5077174.1"/>
    </source>
</evidence>
<organism evidence="1 2">
    <name type="scientific">Meloidogyne enterolobii</name>
    <name type="common">Root-knot nematode worm</name>
    <name type="synonym">Meloidogyne mayaguensis</name>
    <dbReference type="NCBI Taxonomy" id="390850"/>
    <lineage>
        <taxon>Eukaryota</taxon>
        <taxon>Metazoa</taxon>
        <taxon>Ecdysozoa</taxon>
        <taxon>Nematoda</taxon>
        <taxon>Chromadorea</taxon>
        <taxon>Rhabditida</taxon>
        <taxon>Tylenchina</taxon>
        <taxon>Tylenchomorpha</taxon>
        <taxon>Tylenchoidea</taxon>
        <taxon>Meloidogynidae</taxon>
        <taxon>Meloidogyninae</taxon>
        <taxon>Meloidogyne</taxon>
    </lineage>
</organism>
<protein>
    <submittedName>
        <fullName evidence="1">Uncharacterized protein</fullName>
    </submittedName>
</protein>
<keyword evidence="2" id="KW-1185">Reference proteome</keyword>
<sequence>MKKKFFFLHAKEEKRGKKEKKAKIIARVVSKAKGSKGEAVGKEGKSWGERRREGKKKGQNKEEMNLIVCLNIARGISSLAEKIDFKEKKRDGV</sequence>
<proteinExistence type="predicted"/>
<accession>A0ACB0ZF33</accession>